<gene>
    <name evidence="2" type="ORF">D0865_13984</name>
</gene>
<proteinExistence type="predicted"/>
<feature type="compositionally biased region" description="Polar residues" evidence="1">
    <location>
        <begin position="1"/>
        <end position="10"/>
    </location>
</feature>
<protein>
    <submittedName>
        <fullName evidence="2">Uncharacterized protein</fullName>
    </submittedName>
</protein>
<dbReference type="Proteomes" id="UP000270230">
    <property type="component" value="Unassembled WGS sequence"/>
</dbReference>
<organism evidence="2 3">
    <name type="scientific">Hortaea werneckii</name>
    <name type="common">Black yeast</name>
    <name type="synonym">Cladosporium werneckii</name>
    <dbReference type="NCBI Taxonomy" id="91943"/>
    <lineage>
        <taxon>Eukaryota</taxon>
        <taxon>Fungi</taxon>
        <taxon>Dikarya</taxon>
        <taxon>Ascomycota</taxon>
        <taxon>Pezizomycotina</taxon>
        <taxon>Dothideomycetes</taxon>
        <taxon>Dothideomycetidae</taxon>
        <taxon>Mycosphaerellales</taxon>
        <taxon>Teratosphaeriaceae</taxon>
        <taxon>Hortaea</taxon>
    </lineage>
</organism>
<evidence type="ECO:0000313" key="3">
    <source>
        <dbReference type="Proteomes" id="UP000270230"/>
    </source>
</evidence>
<sequence length="105" mass="11368">MKTQTESTGPPSHIKPLSQKLRKPQRLSQLRTVSDNTTLLSSFIPVDSVVVPVTPRVENRLGEVEKKDGSARVLAAGCWLLGPNVQAPTSAALVIAFLLERSVHT</sequence>
<evidence type="ECO:0000256" key="1">
    <source>
        <dbReference type="SAM" id="MobiDB-lite"/>
    </source>
</evidence>
<feature type="region of interest" description="Disordered" evidence="1">
    <location>
        <begin position="1"/>
        <end position="27"/>
    </location>
</feature>
<reference evidence="2 3" key="1">
    <citation type="journal article" date="2018" name="BMC Genomics">
        <title>Genomic evidence for intraspecific hybridization in a clonal and extremely halotolerant yeast.</title>
        <authorList>
            <person name="Gostincar C."/>
            <person name="Stajich J.E."/>
            <person name="Zupancic J."/>
            <person name="Zalar P."/>
            <person name="Gunde-Cimerman N."/>
        </authorList>
    </citation>
    <scope>NUCLEOTIDE SEQUENCE [LARGE SCALE GENOMIC DNA]</scope>
    <source>
        <strain evidence="2 3">EXF-151</strain>
    </source>
</reference>
<comment type="caution">
    <text evidence="2">The sequence shown here is derived from an EMBL/GenBank/DDBJ whole genome shotgun (WGS) entry which is preliminary data.</text>
</comment>
<accession>A0A3M7B600</accession>
<dbReference type="EMBL" id="QWIN01001905">
    <property type="protein sequence ID" value="RMY35166.1"/>
    <property type="molecule type" value="Genomic_DNA"/>
</dbReference>
<dbReference type="AlphaFoldDB" id="A0A3M7B600"/>
<evidence type="ECO:0000313" key="2">
    <source>
        <dbReference type="EMBL" id="RMY35166.1"/>
    </source>
</evidence>
<name>A0A3M7B600_HORWE</name>